<dbReference type="Proteomes" id="UP000805193">
    <property type="component" value="Unassembled WGS sequence"/>
</dbReference>
<organism evidence="1 2">
    <name type="scientific">Ixodes persulcatus</name>
    <name type="common">Taiga tick</name>
    <dbReference type="NCBI Taxonomy" id="34615"/>
    <lineage>
        <taxon>Eukaryota</taxon>
        <taxon>Metazoa</taxon>
        <taxon>Ecdysozoa</taxon>
        <taxon>Arthropoda</taxon>
        <taxon>Chelicerata</taxon>
        <taxon>Arachnida</taxon>
        <taxon>Acari</taxon>
        <taxon>Parasitiformes</taxon>
        <taxon>Ixodida</taxon>
        <taxon>Ixodoidea</taxon>
        <taxon>Ixodidae</taxon>
        <taxon>Ixodinae</taxon>
        <taxon>Ixodes</taxon>
    </lineage>
</organism>
<accession>A0AC60Q8Q3</accession>
<reference evidence="1 2" key="1">
    <citation type="journal article" date="2020" name="Cell">
        <title>Large-Scale Comparative Analyses of Tick Genomes Elucidate Their Genetic Diversity and Vector Capacities.</title>
        <authorList>
            <consortium name="Tick Genome and Microbiome Consortium (TIGMIC)"/>
            <person name="Jia N."/>
            <person name="Wang J."/>
            <person name="Shi W."/>
            <person name="Du L."/>
            <person name="Sun Y."/>
            <person name="Zhan W."/>
            <person name="Jiang J.F."/>
            <person name="Wang Q."/>
            <person name="Zhang B."/>
            <person name="Ji P."/>
            <person name="Bell-Sakyi L."/>
            <person name="Cui X.M."/>
            <person name="Yuan T.T."/>
            <person name="Jiang B.G."/>
            <person name="Yang W.F."/>
            <person name="Lam T.T."/>
            <person name="Chang Q.C."/>
            <person name="Ding S.J."/>
            <person name="Wang X.J."/>
            <person name="Zhu J.G."/>
            <person name="Ruan X.D."/>
            <person name="Zhao L."/>
            <person name="Wei J.T."/>
            <person name="Ye R.Z."/>
            <person name="Que T.C."/>
            <person name="Du C.H."/>
            <person name="Zhou Y.H."/>
            <person name="Cheng J.X."/>
            <person name="Dai P.F."/>
            <person name="Guo W.B."/>
            <person name="Han X.H."/>
            <person name="Huang E.J."/>
            <person name="Li L.F."/>
            <person name="Wei W."/>
            <person name="Gao Y.C."/>
            <person name="Liu J.Z."/>
            <person name="Shao H.Z."/>
            <person name="Wang X."/>
            <person name="Wang C.C."/>
            <person name="Yang T.C."/>
            <person name="Huo Q.B."/>
            <person name="Li W."/>
            <person name="Chen H.Y."/>
            <person name="Chen S.E."/>
            <person name="Zhou L.G."/>
            <person name="Ni X.B."/>
            <person name="Tian J.H."/>
            <person name="Sheng Y."/>
            <person name="Liu T."/>
            <person name="Pan Y.S."/>
            <person name="Xia L.Y."/>
            <person name="Li J."/>
            <person name="Zhao F."/>
            <person name="Cao W.C."/>
        </authorList>
    </citation>
    <scope>NUCLEOTIDE SEQUENCE [LARGE SCALE GENOMIC DNA]</scope>
    <source>
        <strain evidence="1">Iper-2018</strain>
    </source>
</reference>
<protein>
    <submittedName>
        <fullName evidence="1">Uncharacterized protein</fullName>
    </submittedName>
</protein>
<evidence type="ECO:0000313" key="1">
    <source>
        <dbReference type="EMBL" id="KAG0429981.1"/>
    </source>
</evidence>
<proteinExistence type="predicted"/>
<gene>
    <name evidence="1" type="ORF">HPB47_023119</name>
</gene>
<keyword evidence="2" id="KW-1185">Reference proteome</keyword>
<dbReference type="EMBL" id="JABSTQ010009364">
    <property type="protein sequence ID" value="KAG0429981.1"/>
    <property type="molecule type" value="Genomic_DNA"/>
</dbReference>
<comment type="caution">
    <text evidence="1">The sequence shown here is derived from an EMBL/GenBank/DDBJ whole genome shotgun (WGS) entry which is preliminary data.</text>
</comment>
<sequence length="333" mass="37839">MSRIQISSLEDAATTRPDFFVTRNYTVSAANSTEDCLYLNVWTPARYCFDLFSCGLKAVMVYIYGGSFTYGSSSWSFYDGLHLAASGDVVVVTFNYRVGMFGFLSTEIDGVTGNQGMHDQVLALRWIKENIVYFGGNADLAETFFPTNDGLFLAHNADVLLDTMKSADVDLLIGNNKNEGTFFVSNFLSRGLKFDNVEHITKDELGFYMLLFFRTLMRSGVSEIRDFYFGKFDSTDNTKVLQRGSDSIGDFIITCPSRFFAERYQSKGRSVYYYQFSHRPSFSIWPPWMGTTHFDEFPFVFGHAMAFPELVTPEESMLSRHLVHVWTTFAKTG</sequence>
<evidence type="ECO:0000313" key="2">
    <source>
        <dbReference type="Proteomes" id="UP000805193"/>
    </source>
</evidence>
<name>A0AC60Q8Q3_IXOPE</name>